<gene>
    <name evidence="1" type="ORF">ASIM_LOCUS7463</name>
</gene>
<dbReference type="EMBL" id="UYRR01018075">
    <property type="protein sequence ID" value="VDK29253.1"/>
    <property type="molecule type" value="Genomic_DNA"/>
</dbReference>
<dbReference type="AlphaFoldDB" id="A0A0M3JJ79"/>
<evidence type="ECO:0000313" key="3">
    <source>
        <dbReference type="WBParaSite" id="ASIM_0000769701-mRNA-1"/>
    </source>
</evidence>
<protein>
    <submittedName>
        <fullName evidence="3">H/ACA ribonucleoprotein complex subunit</fullName>
    </submittedName>
</protein>
<dbReference type="WBParaSite" id="ASIM_0000769701-mRNA-1">
    <property type="protein sequence ID" value="ASIM_0000769701-mRNA-1"/>
    <property type="gene ID" value="ASIM_0000769701"/>
</dbReference>
<dbReference type="Proteomes" id="UP000267096">
    <property type="component" value="Unassembled WGS sequence"/>
</dbReference>
<evidence type="ECO:0000313" key="2">
    <source>
        <dbReference type="Proteomes" id="UP000267096"/>
    </source>
</evidence>
<organism evidence="3">
    <name type="scientific">Anisakis simplex</name>
    <name type="common">Herring worm</name>
    <dbReference type="NCBI Taxonomy" id="6269"/>
    <lineage>
        <taxon>Eukaryota</taxon>
        <taxon>Metazoa</taxon>
        <taxon>Ecdysozoa</taxon>
        <taxon>Nematoda</taxon>
        <taxon>Chromadorea</taxon>
        <taxon>Rhabditida</taxon>
        <taxon>Spirurina</taxon>
        <taxon>Ascaridomorpha</taxon>
        <taxon>Ascaridoidea</taxon>
        <taxon>Anisakidae</taxon>
        <taxon>Anisakis</taxon>
        <taxon>Anisakis simplex complex</taxon>
    </lineage>
</organism>
<sequence>MSEVQLLVVLPQARTLRYGVAGPIITIIQRDPACYVVPISPPSTQYVETEECEEEMRAYEVEDEVDDVSYTK</sequence>
<reference evidence="3" key="1">
    <citation type="submission" date="2017-02" db="UniProtKB">
        <authorList>
            <consortium name="WormBaseParasite"/>
        </authorList>
    </citation>
    <scope>IDENTIFICATION</scope>
</reference>
<keyword evidence="2" id="KW-1185">Reference proteome</keyword>
<name>A0A0M3JJ79_ANISI</name>
<accession>A0A0M3JJ79</accession>
<evidence type="ECO:0000313" key="1">
    <source>
        <dbReference type="EMBL" id="VDK29253.1"/>
    </source>
</evidence>
<reference evidence="1 2" key="2">
    <citation type="submission" date="2018-11" db="EMBL/GenBank/DDBJ databases">
        <authorList>
            <consortium name="Pathogen Informatics"/>
        </authorList>
    </citation>
    <scope>NUCLEOTIDE SEQUENCE [LARGE SCALE GENOMIC DNA]</scope>
</reference>
<proteinExistence type="predicted"/>